<keyword evidence="13" id="KW-1185">Reference proteome</keyword>
<dbReference type="PANTHER" id="PTHR24249">
    <property type="entry name" value="HISTAMINE RECEPTOR-RELATED G-PROTEIN COUPLED RECEPTOR"/>
    <property type="match status" value="1"/>
</dbReference>
<sequence length="328" mass="35937">AGVRMEAEEQSELCFPQLGNLSCRKPRWASSQGVLPRVLLPAVCALTVLLNLLVVIAISHFRQLHTPTNLLLLSLAVADFLVGLVMWPGELYMSTSCWAFGDVACFCYHLVSFVVTSVSVGHMVLISADRYVAICDPLRYGVKVTVKRIQGCVCLCWFLSFLYCCALLREPLARPEECSSCRGECVIAVDVDGGLLDLIVVFVLPLCVIVTLYARVFAAAASQARALRSRVAGGAPRRGAKRSELKAARTLGVLVLVFLLCYCPFYIVALVGELGFSSSAQYALYLLDFNSCANPLIYALFYPWFRRAVGHIVTLRVLRPGSRGADLL</sequence>
<accession>A0A3Q3D4N9</accession>
<keyword evidence="8 9" id="KW-0807">Transducer</keyword>
<keyword evidence="2" id="KW-1003">Cell membrane</keyword>
<dbReference type="Proteomes" id="UP000264820">
    <property type="component" value="Unplaced"/>
</dbReference>
<feature type="transmembrane region" description="Helical" evidence="10">
    <location>
        <begin position="70"/>
        <end position="88"/>
    </location>
</feature>
<dbReference type="PANTHER" id="PTHR24249:SF381">
    <property type="entry name" value="TRACE AMINE ASSOCIATED RECEPTOR 19P-RELATED"/>
    <property type="match status" value="1"/>
</dbReference>
<evidence type="ECO:0000256" key="5">
    <source>
        <dbReference type="ARBA" id="ARBA00023040"/>
    </source>
</evidence>
<feature type="transmembrane region" description="Helical" evidence="10">
    <location>
        <begin position="108"/>
        <end position="128"/>
    </location>
</feature>
<evidence type="ECO:0000256" key="1">
    <source>
        <dbReference type="ARBA" id="ARBA00004651"/>
    </source>
</evidence>
<comment type="subcellular location">
    <subcellularLocation>
        <location evidence="1">Cell membrane</location>
        <topology evidence="1">Multi-pass membrane protein</topology>
    </subcellularLocation>
</comment>
<dbReference type="PROSITE" id="PS50262">
    <property type="entry name" value="G_PROTEIN_RECEP_F1_2"/>
    <property type="match status" value="1"/>
</dbReference>
<evidence type="ECO:0000313" key="12">
    <source>
        <dbReference type="Ensembl" id="ENSHCOP00000002594.1"/>
    </source>
</evidence>
<protein>
    <submittedName>
        <fullName evidence="12">Trace amine-associated receptor 13c-like</fullName>
    </submittedName>
</protein>
<evidence type="ECO:0000256" key="3">
    <source>
        <dbReference type="ARBA" id="ARBA00022692"/>
    </source>
</evidence>
<evidence type="ECO:0000259" key="11">
    <source>
        <dbReference type="PROSITE" id="PS50262"/>
    </source>
</evidence>
<feature type="domain" description="G-protein coupled receptors family 1 profile" evidence="11">
    <location>
        <begin position="50"/>
        <end position="298"/>
    </location>
</feature>
<dbReference type="GeneTree" id="ENSGT01050000244823"/>
<dbReference type="OMA" id="YYCISLA"/>
<dbReference type="PROSITE" id="PS00237">
    <property type="entry name" value="G_PROTEIN_RECEP_F1_1"/>
    <property type="match status" value="1"/>
</dbReference>
<dbReference type="InterPro" id="IPR017452">
    <property type="entry name" value="GPCR_Rhodpsn_7TM"/>
</dbReference>
<dbReference type="SUPFAM" id="SSF81321">
    <property type="entry name" value="Family A G protein-coupled receptor-like"/>
    <property type="match status" value="1"/>
</dbReference>
<evidence type="ECO:0000256" key="2">
    <source>
        <dbReference type="ARBA" id="ARBA00022475"/>
    </source>
</evidence>
<dbReference type="GO" id="GO:0001594">
    <property type="term" value="F:trace-amine receptor activity"/>
    <property type="evidence" value="ECO:0007669"/>
    <property type="project" value="TreeGrafter"/>
</dbReference>
<feature type="transmembrane region" description="Helical" evidence="10">
    <location>
        <begin position="149"/>
        <end position="169"/>
    </location>
</feature>
<dbReference type="AlphaFoldDB" id="A0A3Q3D4N9"/>
<proteinExistence type="inferred from homology"/>
<keyword evidence="7 9" id="KW-0675">Receptor</keyword>
<organism evidence="12 13">
    <name type="scientific">Hippocampus comes</name>
    <name type="common">Tiger tail seahorse</name>
    <dbReference type="NCBI Taxonomy" id="109280"/>
    <lineage>
        <taxon>Eukaryota</taxon>
        <taxon>Metazoa</taxon>
        <taxon>Chordata</taxon>
        <taxon>Craniata</taxon>
        <taxon>Vertebrata</taxon>
        <taxon>Euteleostomi</taxon>
        <taxon>Actinopterygii</taxon>
        <taxon>Neopterygii</taxon>
        <taxon>Teleostei</taxon>
        <taxon>Neoteleostei</taxon>
        <taxon>Acanthomorphata</taxon>
        <taxon>Syngnathiaria</taxon>
        <taxon>Syngnathiformes</taxon>
        <taxon>Syngnathoidei</taxon>
        <taxon>Syngnathidae</taxon>
        <taxon>Hippocampus</taxon>
    </lineage>
</organism>
<reference evidence="12" key="1">
    <citation type="submission" date="2025-08" db="UniProtKB">
        <authorList>
            <consortium name="Ensembl"/>
        </authorList>
    </citation>
    <scope>IDENTIFICATION</scope>
</reference>
<dbReference type="GO" id="GO:0005886">
    <property type="term" value="C:plasma membrane"/>
    <property type="evidence" value="ECO:0007669"/>
    <property type="project" value="UniProtKB-SubCell"/>
</dbReference>
<dbReference type="SMART" id="SM01381">
    <property type="entry name" value="7TM_GPCR_Srsx"/>
    <property type="match status" value="1"/>
</dbReference>
<evidence type="ECO:0000256" key="6">
    <source>
        <dbReference type="ARBA" id="ARBA00023136"/>
    </source>
</evidence>
<dbReference type="Gene3D" id="1.20.1070.10">
    <property type="entry name" value="Rhodopsin 7-helix transmembrane proteins"/>
    <property type="match status" value="1"/>
</dbReference>
<evidence type="ECO:0000256" key="7">
    <source>
        <dbReference type="ARBA" id="ARBA00023170"/>
    </source>
</evidence>
<dbReference type="PRINTS" id="PR00237">
    <property type="entry name" value="GPCRRHODOPSN"/>
</dbReference>
<feature type="transmembrane region" description="Helical" evidence="10">
    <location>
        <begin position="251"/>
        <end position="271"/>
    </location>
</feature>
<keyword evidence="6 10" id="KW-0472">Membrane</keyword>
<comment type="similarity">
    <text evidence="9">Belongs to the G-protein coupled receptor 1 family.</text>
</comment>
<evidence type="ECO:0000256" key="9">
    <source>
        <dbReference type="RuleBase" id="RU000688"/>
    </source>
</evidence>
<dbReference type="Ensembl" id="ENSHCOT00000010150.1">
    <property type="protein sequence ID" value="ENSHCOP00000002594.1"/>
    <property type="gene ID" value="ENSHCOG00000003766.1"/>
</dbReference>
<evidence type="ECO:0000256" key="10">
    <source>
        <dbReference type="SAM" id="Phobius"/>
    </source>
</evidence>
<keyword evidence="5 9" id="KW-0297">G-protein coupled receptor</keyword>
<evidence type="ECO:0000256" key="8">
    <source>
        <dbReference type="ARBA" id="ARBA00023224"/>
    </source>
</evidence>
<reference evidence="12" key="2">
    <citation type="submission" date="2025-09" db="UniProtKB">
        <authorList>
            <consortium name="Ensembl"/>
        </authorList>
    </citation>
    <scope>IDENTIFICATION</scope>
</reference>
<evidence type="ECO:0000313" key="13">
    <source>
        <dbReference type="Proteomes" id="UP000264820"/>
    </source>
</evidence>
<keyword evidence="4 10" id="KW-1133">Transmembrane helix</keyword>
<feature type="transmembrane region" description="Helical" evidence="10">
    <location>
        <begin position="38"/>
        <end position="58"/>
    </location>
</feature>
<keyword evidence="3 9" id="KW-0812">Transmembrane</keyword>
<name>A0A3Q3D4N9_HIPCM</name>
<feature type="transmembrane region" description="Helical" evidence="10">
    <location>
        <begin position="283"/>
        <end position="305"/>
    </location>
</feature>
<dbReference type="InterPro" id="IPR000276">
    <property type="entry name" value="GPCR_Rhodpsn"/>
</dbReference>
<dbReference type="Pfam" id="PF00001">
    <property type="entry name" value="7tm_1"/>
    <property type="match status" value="1"/>
</dbReference>
<feature type="transmembrane region" description="Helical" evidence="10">
    <location>
        <begin position="198"/>
        <end position="220"/>
    </location>
</feature>
<dbReference type="InterPro" id="IPR050569">
    <property type="entry name" value="TAAR"/>
</dbReference>
<evidence type="ECO:0000256" key="4">
    <source>
        <dbReference type="ARBA" id="ARBA00022989"/>
    </source>
</evidence>